<comment type="caution">
    <text evidence="2">The sequence shown here is derived from an EMBL/GenBank/DDBJ whole genome shotgun (WGS) entry which is preliminary data.</text>
</comment>
<name>A0A8H7KHL1_AGABI</name>
<gene>
    <name evidence="2" type="ORF">Agabi119p4_4690</name>
</gene>
<sequence>MCISGKLKILITVSFYLGLLCDFKSNMGLLSGNVPTRIWDETSRTIMRFWISIFLTAASLVSSFDIHPGFAEDTIDRVRHNLIQSAEKSWELGAAAEALTELYWPTLSVFHKKAFPPRLSAKVNATDVLSIANATISAKPADSMSLIPNQGSAGDPASIGVAVLLANWTQGNRLNDRYSKAAADQLKYLLNNVPKSESGAISHRTDETQLWADFVYMAPPFIAYYGALQGNADGRALMQIAYDQCKLYRDALRDESGLWKHVVLGTWQDNEHWATGNAWAAAGMLRVHQTLNHSSQAHHFATQQSDLIQWIDEILKASWSHQTEDGGLRNVIDDPKSYLDTSSTTLMTSVTYRMAAIRDTAEFIPAANRALGLIQRKIDTQGWLQDATNPYTFDQPLSNGERSPEGQAFILLLHAAWKGLAETKKHSHVPPV</sequence>
<dbReference type="SUPFAM" id="SSF48208">
    <property type="entry name" value="Six-hairpin glycosidases"/>
    <property type="match status" value="1"/>
</dbReference>
<dbReference type="PANTHER" id="PTHR41814:SF1">
    <property type="entry name" value="CELLULASE"/>
    <property type="match status" value="1"/>
</dbReference>
<dbReference type="PANTHER" id="PTHR41814">
    <property type="entry name" value="EXPRESSED PROTEIN"/>
    <property type="match status" value="1"/>
</dbReference>
<protein>
    <submittedName>
        <fullName evidence="2">CAZyme family GH105</fullName>
    </submittedName>
</protein>
<evidence type="ECO:0000313" key="3">
    <source>
        <dbReference type="Proteomes" id="UP000629468"/>
    </source>
</evidence>
<reference evidence="2 3" key="1">
    <citation type="journal article" name="Sci. Rep.">
        <title>Telomere-to-telomere assembled and centromere annotated genomes of the two main subspecies of the button mushroom Agaricus bisporus reveal especially polymorphic chromosome ends.</title>
        <authorList>
            <person name="Sonnenberg A.S.M."/>
            <person name="Sedaghat-Telgerd N."/>
            <person name="Lavrijssen B."/>
            <person name="Ohm R.A."/>
            <person name="Hendrickx P.M."/>
            <person name="Scholtmeijer K."/>
            <person name="Baars J.J.P."/>
            <person name="van Peer A."/>
        </authorList>
    </citation>
    <scope>NUCLEOTIDE SEQUENCE [LARGE SCALE GENOMIC DNA]</scope>
    <source>
        <strain evidence="2 3">H119_p4</strain>
    </source>
</reference>
<dbReference type="InterPro" id="IPR008928">
    <property type="entry name" value="6-hairpin_glycosidase_sf"/>
</dbReference>
<dbReference type="EMBL" id="JABXXO010000006">
    <property type="protein sequence ID" value="KAF7776297.1"/>
    <property type="molecule type" value="Genomic_DNA"/>
</dbReference>
<evidence type="ECO:0000256" key="1">
    <source>
        <dbReference type="ARBA" id="ARBA00022801"/>
    </source>
</evidence>
<keyword evidence="1" id="KW-0378">Hydrolase</keyword>
<dbReference type="InterPro" id="IPR012341">
    <property type="entry name" value="6hp_glycosidase-like_sf"/>
</dbReference>
<dbReference type="GO" id="GO:0005975">
    <property type="term" value="P:carbohydrate metabolic process"/>
    <property type="evidence" value="ECO:0007669"/>
    <property type="project" value="InterPro"/>
</dbReference>
<proteinExistence type="predicted"/>
<dbReference type="Proteomes" id="UP000629468">
    <property type="component" value="Unassembled WGS sequence"/>
</dbReference>
<dbReference type="AlphaFoldDB" id="A0A8H7KHL1"/>
<dbReference type="Pfam" id="PF07470">
    <property type="entry name" value="Glyco_hydro_88"/>
    <property type="match status" value="1"/>
</dbReference>
<accession>A0A8H7KHL1</accession>
<dbReference type="Gene3D" id="1.50.10.10">
    <property type="match status" value="1"/>
</dbReference>
<dbReference type="InterPro" id="IPR010905">
    <property type="entry name" value="Glyco_hydro_88"/>
</dbReference>
<evidence type="ECO:0000313" key="2">
    <source>
        <dbReference type="EMBL" id="KAF7776297.1"/>
    </source>
</evidence>
<organism evidence="2 3">
    <name type="scientific">Agaricus bisporus var. burnettii</name>
    <dbReference type="NCBI Taxonomy" id="192524"/>
    <lineage>
        <taxon>Eukaryota</taxon>
        <taxon>Fungi</taxon>
        <taxon>Dikarya</taxon>
        <taxon>Basidiomycota</taxon>
        <taxon>Agaricomycotina</taxon>
        <taxon>Agaricomycetes</taxon>
        <taxon>Agaricomycetidae</taxon>
        <taxon>Agaricales</taxon>
        <taxon>Agaricineae</taxon>
        <taxon>Agaricaceae</taxon>
        <taxon>Agaricus</taxon>
    </lineage>
</organism>
<dbReference type="GO" id="GO:0016787">
    <property type="term" value="F:hydrolase activity"/>
    <property type="evidence" value="ECO:0007669"/>
    <property type="project" value="UniProtKB-KW"/>
</dbReference>